<feature type="domain" description="DUF6079" evidence="4">
    <location>
        <begin position="701"/>
        <end position="836"/>
    </location>
</feature>
<name>A0A160MHR0_9BACI</name>
<dbReference type="Proteomes" id="UP000077856">
    <property type="component" value="Chromosome"/>
</dbReference>
<dbReference type="InterPro" id="IPR058569">
    <property type="entry name" value="DUF6079_2nd"/>
</dbReference>
<protein>
    <submittedName>
        <fullName evidence="7">ATPase</fullName>
    </submittedName>
</protein>
<dbReference type="InterPro" id="IPR058574">
    <property type="entry name" value="DUF6079_6th"/>
</dbReference>
<dbReference type="InterPro" id="IPR027417">
    <property type="entry name" value="P-loop_NTPase"/>
</dbReference>
<dbReference type="eggNOG" id="COG1474">
    <property type="taxonomic scope" value="Bacteria"/>
</dbReference>
<dbReference type="AlphaFoldDB" id="A0A160MHR0"/>
<reference evidence="7 8" key="1">
    <citation type="submission" date="2016-04" db="EMBL/GenBank/DDBJ databases">
        <title>Complete genome sequence of Bacillus oceanisediminis strain 2691.</title>
        <authorList>
            <person name="Jeong H."/>
            <person name="Kim H.J."/>
            <person name="Lee D.-W."/>
        </authorList>
    </citation>
    <scope>NUCLEOTIDE SEQUENCE [LARGE SCALE GENOMIC DNA]</scope>
    <source>
        <strain evidence="7 8">2691</strain>
    </source>
</reference>
<dbReference type="Gene3D" id="3.40.50.300">
    <property type="entry name" value="P-loop containing nucleotide triphosphate hydrolases"/>
    <property type="match status" value="1"/>
</dbReference>
<evidence type="ECO:0000259" key="2">
    <source>
        <dbReference type="Pfam" id="PF26383"/>
    </source>
</evidence>
<feature type="domain" description="DUF6079" evidence="6">
    <location>
        <begin position="1037"/>
        <end position="1125"/>
    </location>
</feature>
<evidence type="ECO:0000313" key="8">
    <source>
        <dbReference type="Proteomes" id="UP000077856"/>
    </source>
</evidence>
<dbReference type="KEGG" id="bon:A361_26960"/>
<evidence type="ECO:0000259" key="6">
    <source>
        <dbReference type="Pfam" id="PF26388"/>
    </source>
</evidence>
<dbReference type="Pfam" id="PF26385">
    <property type="entry name" value="DUF6079_4th"/>
    <property type="match status" value="1"/>
</dbReference>
<dbReference type="Pfam" id="PF26384">
    <property type="entry name" value="DUF6079_3rd"/>
    <property type="match status" value="1"/>
</dbReference>
<dbReference type="Pfam" id="PF26387">
    <property type="entry name" value="DUF6079_5th"/>
    <property type="match status" value="1"/>
</dbReference>
<dbReference type="EMBL" id="CP015506">
    <property type="protein sequence ID" value="AND42633.1"/>
    <property type="molecule type" value="Genomic_DNA"/>
</dbReference>
<feature type="domain" description="DUF6079" evidence="1">
    <location>
        <begin position="21"/>
        <end position="248"/>
    </location>
</feature>
<evidence type="ECO:0000259" key="4">
    <source>
        <dbReference type="Pfam" id="PF26385"/>
    </source>
</evidence>
<dbReference type="InterPro" id="IPR058573">
    <property type="entry name" value="DUF6079_5th"/>
</dbReference>
<gene>
    <name evidence="7" type="ORF">A361_26960</name>
</gene>
<proteinExistence type="predicted"/>
<dbReference type="Pfam" id="PF26383">
    <property type="entry name" value="DUF6079_2nd"/>
    <property type="match status" value="1"/>
</dbReference>
<dbReference type="InterPro" id="IPR058571">
    <property type="entry name" value="DUF6079_3rd"/>
</dbReference>
<organism evidence="7 8">
    <name type="scientific">Cytobacillus oceanisediminis 2691</name>
    <dbReference type="NCBI Taxonomy" id="1196031"/>
    <lineage>
        <taxon>Bacteria</taxon>
        <taxon>Bacillati</taxon>
        <taxon>Bacillota</taxon>
        <taxon>Bacilli</taxon>
        <taxon>Bacillales</taxon>
        <taxon>Bacillaceae</taxon>
        <taxon>Cytobacillus</taxon>
    </lineage>
</organism>
<accession>A0A160MHR0</accession>
<evidence type="ECO:0000259" key="3">
    <source>
        <dbReference type="Pfam" id="PF26384"/>
    </source>
</evidence>
<dbReference type="Pfam" id="PF19557">
    <property type="entry name" value="DUF6079_1st"/>
    <property type="match status" value="1"/>
</dbReference>
<dbReference type="InterPro" id="IPR045725">
    <property type="entry name" value="DUF6079_N"/>
</dbReference>
<feature type="domain" description="DUF6079" evidence="2">
    <location>
        <begin position="263"/>
        <end position="480"/>
    </location>
</feature>
<evidence type="ECO:0000313" key="7">
    <source>
        <dbReference type="EMBL" id="AND42633.1"/>
    </source>
</evidence>
<dbReference type="RefSeq" id="WP_019382828.1">
    <property type="nucleotide sequence ID" value="NZ_CP015506.1"/>
</dbReference>
<feature type="domain" description="DUF6079" evidence="5">
    <location>
        <begin position="841"/>
        <end position="1028"/>
    </location>
</feature>
<evidence type="ECO:0000259" key="1">
    <source>
        <dbReference type="Pfam" id="PF19557"/>
    </source>
</evidence>
<dbReference type="STRING" id="1196031.A361_26960"/>
<sequence length="1234" mass="142721">MLYQDLLQFEPIESIIKLTEANVEEYANNLLKTYVISERMAEQLNDLIFEHLQFSHPIENKGLFIVGNYGTGKSHLMSVISTIAERENVSQFITNPFVAEKAKEIEGKFKVIRIEFGAVKTPLRDILVHALEDNLAKWGVDFSFPPVDQITNNKEALEEMMGLFNEKYPNQGLLLVIDELLDYLRGRREQELALDLGFLREVGEICGKTRFRFIAGIQEMLFGNARFNYVSDSLKRISERFVQVSIVRDDIAYVVSQRLLKKTDEQKSLIREHLKGFTRLYTRLNEDLETYINLFPIHPAYLTAFERVNIAEKRVALQTISSEIKKIIQSPLPEGSPGLISYDSYWTYIQENATNRSDSNIRAVIDKHKILKDRIENAFPAKKKLYQPMALRMINALAVYRLSTEDIHDKVGLTTIELRDDLFLHPTTSIEFLLEEDDPSDFLKGNIEAAMKTIQETVSYQYISTNESNGQYYLDLKKDIDVDSLIQAQAETIEDDKLDHYYFSLLQKAMELDDNTHVSYVKVWRYDLAWEAHHVMRPGYLFFGAPNERGTAQPERDFYIYMLRPYDKVTFKNEHKPDEIFFEYNRSNEDFDKYLKLYAAAQDLATDASPATKKLYTSKVEEYQRKLFKWLIENFDSTFEITYKGKKSTVADLRMYILNNPTVKQIVDTAAEFYLTDWFEQKYEDYPSFGKIQGILTKDNMETYVQKALQYINGAESKMGADILDGFVLLDKSNRLTINNSGYAKWIIDLLEAKGHGQVINHSDLIETKRIKGTPDLQFTKQYSLEPELFVVLLGAMISAGAIEVTIGGKTYNALNLHEYVQRPIKELTQFSHIKKPTGLPITEINALADLFEVVIPNYEEDMLSRAIGSITEKANNKIAETLSLLQLVKKGIPTWDGQLLNNAEIQEQTRLLEDFKEFCEGLKRYNTPAKMRNLKYDLATIEVQREALKTIENLLKLDNQLKNISQLVNYLRVAQPNMGTHSDWSRNVEDTLDEIQYGLKEQKDISKELVKLNNLKQEYIRLYIEAHDQSRLNAKENLRKTALLNDDRLKGLKELASRISILPKEQIVKWEKALTELKTCYHVSEDKLQHTQICGECKFRPTDITANEKVVLQKLEEELPVIYQNWTETLMTNLNDASVKENILLLSTEQQRLIQEFIDKQEFNLPIDVRLIQAINDLLKGIDKVELNLSDIEQMMANGHPLTVEELRKRFEEMLAKAVGTAPSNRVRVMLKK</sequence>
<feature type="domain" description="DUF6079" evidence="3">
    <location>
        <begin position="485"/>
        <end position="683"/>
    </location>
</feature>
<evidence type="ECO:0000259" key="5">
    <source>
        <dbReference type="Pfam" id="PF26387"/>
    </source>
</evidence>
<dbReference type="SUPFAM" id="SSF52540">
    <property type="entry name" value="P-loop containing nucleoside triphosphate hydrolases"/>
    <property type="match status" value="1"/>
</dbReference>
<dbReference type="InterPro" id="IPR058572">
    <property type="entry name" value="DUF6079_4th"/>
</dbReference>
<dbReference type="Pfam" id="PF26388">
    <property type="entry name" value="DUF6079_6th"/>
    <property type="match status" value="1"/>
</dbReference>